<evidence type="ECO:0000256" key="6">
    <source>
        <dbReference type="SAM" id="Phobius"/>
    </source>
</evidence>
<dbReference type="AlphaFoldDB" id="A0A964T6S7"/>
<evidence type="ECO:0000256" key="5">
    <source>
        <dbReference type="ARBA" id="ARBA00023136"/>
    </source>
</evidence>
<evidence type="ECO:0000256" key="1">
    <source>
        <dbReference type="ARBA" id="ARBA00004651"/>
    </source>
</evidence>
<dbReference type="GO" id="GO:0005886">
    <property type="term" value="C:plasma membrane"/>
    <property type="evidence" value="ECO:0007669"/>
    <property type="project" value="UniProtKB-SubCell"/>
</dbReference>
<organism evidence="7 8">
    <name type="scientific">Propylenella binzhouense</name>
    <dbReference type="NCBI Taxonomy" id="2555902"/>
    <lineage>
        <taxon>Bacteria</taxon>
        <taxon>Pseudomonadati</taxon>
        <taxon>Pseudomonadota</taxon>
        <taxon>Alphaproteobacteria</taxon>
        <taxon>Hyphomicrobiales</taxon>
        <taxon>Propylenellaceae</taxon>
        <taxon>Propylenella</taxon>
    </lineage>
</organism>
<feature type="transmembrane region" description="Helical" evidence="6">
    <location>
        <begin position="191"/>
        <end position="213"/>
    </location>
</feature>
<evidence type="ECO:0000313" key="8">
    <source>
        <dbReference type="Proteomes" id="UP000773614"/>
    </source>
</evidence>
<reference evidence="7" key="1">
    <citation type="submission" date="2019-03" db="EMBL/GenBank/DDBJ databases">
        <title>Afifella sp. nov., isolated from activated sludge.</title>
        <authorList>
            <person name="Li Q."/>
            <person name="Liu Y."/>
        </authorList>
    </citation>
    <scope>NUCLEOTIDE SEQUENCE</scope>
    <source>
        <strain evidence="7">L72</strain>
    </source>
</reference>
<feature type="transmembrane region" description="Helical" evidence="6">
    <location>
        <begin position="219"/>
        <end position="237"/>
    </location>
</feature>
<dbReference type="OrthoDB" id="9792579at2"/>
<dbReference type="EMBL" id="SPKJ01000038">
    <property type="protein sequence ID" value="MYZ48462.1"/>
    <property type="molecule type" value="Genomic_DNA"/>
</dbReference>
<feature type="transmembrane region" description="Helical" evidence="6">
    <location>
        <begin position="6"/>
        <end position="26"/>
    </location>
</feature>
<feature type="transmembrane region" description="Helical" evidence="6">
    <location>
        <begin position="272"/>
        <end position="291"/>
    </location>
</feature>
<dbReference type="InterPro" id="IPR001851">
    <property type="entry name" value="ABC_transp_permease"/>
</dbReference>
<protein>
    <submittedName>
        <fullName evidence="7">ABC transporter permease</fullName>
    </submittedName>
</protein>
<keyword evidence="5 6" id="KW-0472">Membrane</keyword>
<dbReference type="PANTHER" id="PTHR43370:SF2">
    <property type="entry name" value="ABC TRANSPORTER PERMEASE PROTEIN"/>
    <property type="match status" value="1"/>
</dbReference>
<comment type="caution">
    <text evidence="7">The sequence shown here is derived from an EMBL/GenBank/DDBJ whole genome shotgun (WGS) entry which is preliminary data.</text>
</comment>
<evidence type="ECO:0000313" key="7">
    <source>
        <dbReference type="EMBL" id="MYZ48462.1"/>
    </source>
</evidence>
<dbReference type="RefSeq" id="WP_161140812.1">
    <property type="nucleotide sequence ID" value="NZ_SPKJ01000038.1"/>
</dbReference>
<accession>A0A964T6S7</accession>
<feature type="transmembrane region" description="Helical" evidence="6">
    <location>
        <begin position="38"/>
        <end position="56"/>
    </location>
</feature>
<keyword evidence="2" id="KW-1003">Cell membrane</keyword>
<evidence type="ECO:0000256" key="4">
    <source>
        <dbReference type="ARBA" id="ARBA00022989"/>
    </source>
</evidence>
<dbReference type="CDD" id="cd06580">
    <property type="entry name" value="TM_PBP1_transp_TpRbsC_like"/>
    <property type="match status" value="1"/>
</dbReference>
<dbReference type="GO" id="GO:0022857">
    <property type="term" value="F:transmembrane transporter activity"/>
    <property type="evidence" value="ECO:0007669"/>
    <property type="project" value="InterPro"/>
</dbReference>
<feature type="transmembrane region" description="Helical" evidence="6">
    <location>
        <begin position="244"/>
        <end position="266"/>
    </location>
</feature>
<keyword evidence="8" id="KW-1185">Reference proteome</keyword>
<name>A0A964T6S7_9HYPH</name>
<feature type="transmembrane region" description="Helical" evidence="6">
    <location>
        <begin position="62"/>
        <end position="84"/>
    </location>
</feature>
<proteinExistence type="predicted"/>
<feature type="transmembrane region" description="Helical" evidence="6">
    <location>
        <begin position="91"/>
        <end position="109"/>
    </location>
</feature>
<feature type="transmembrane region" description="Helical" evidence="6">
    <location>
        <begin position="144"/>
        <end position="161"/>
    </location>
</feature>
<evidence type="ECO:0000256" key="2">
    <source>
        <dbReference type="ARBA" id="ARBA00022475"/>
    </source>
</evidence>
<gene>
    <name evidence="7" type="ORF">E4O86_12155</name>
</gene>
<dbReference type="Proteomes" id="UP000773614">
    <property type="component" value="Unassembled WGS sequence"/>
</dbReference>
<comment type="subcellular location">
    <subcellularLocation>
        <location evidence="1">Cell membrane</location>
        <topology evidence="1">Multi-pass membrane protein</topology>
    </subcellularLocation>
</comment>
<sequence>MNEAMLIGLLAATVSAATPLLLAGLGELVAERSGVLNLGLEGLMLTGAMTAVVVTASTGSVLGGIAAAVAVTMAMGAAFAFLTVTIRADHIVTGLAIVLVGDGLSQFFGKAFVGVNLQDRLAPLAIPVLRDLPVLGPVLFRQNVLVYFSLLAVPLVWLFLYRTRPGLALRAAGERPSAVDVAGWNVVRIRYLAVIFGAGMAGLAGAFLSVGYLGSWANGMTAGQGWIALALVIFAAWHPVRLLFGAYLFGFAYIMVFQAQVLGGVFQLVSVYLMQMAPYLLALLVLMLIAARSRGRGDGTPAALAVPYVREERT</sequence>
<dbReference type="PANTHER" id="PTHR43370">
    <property type="entry name" value="SUGAR ABC TRANSPORTER INTEGRAL MEMBRANE PROTEIN-RELATED"/>
    <property type="match status" value="1"/>
</dbReference>
<keyword evidence="4 6" id="KW-1133">Transmembrane helix</keyword>
<dbReference type="Pfam" id="PF02653">
    <property type="entry name" value="BPD_transp_2"/>
    <property type="match status" value="1"/>
</dbReference>
<evidence type="ECO:0000256" key="3">
    <source>
        <dbReference type="ARBA" id="ARBA00022692"/>
    </source>
</evidence>
<keyword evidence="3 6" id="KW-0812">Transmembrane</keyword>